<evidence type="ECO:0000313" key="6">
    <source>
        <dbReference type="EMBL" id="AFD08317.1"/>
    </source>
</evidence>
<organism evidence="6 7">
    <name type="scientific">Solitalea canadensis (strain ATCC 29591 / DSM 3403 / JCM 21819 / LMG 8368 / NBRC 15130 / NCIMB 12057 / USAM 9D)</name>
    <name type="common">Flexibacter canadensis</name>
    <dbReference type="NCBI Taxonomy" id="929556"/>
    <lineage>
        <taxon>Bacteria</taxon>
        <taxon>Pseudomonadati</taxon>
        <taxon>Bacteroidota</taxon>
        <taxon>Sphingobacteriia</taxon>
        <taxon>Sphingobacteriales</taxon>
        <taxon>Sphingobacteriaceae</taxon>
        <taxon>Solitalea</taxon>
    </lineage>
</organism>
<dbReference type="HOGENOM" id="CLU_087596_1_0_10"/>
<dbReference type="GO" id="GO:0006302">
    <property type="term" value="P:double-strand break repair"/>
    <property type="evidence" value="ECO:0007669"/>
    <property type="project" value="TreeGrafter"/>
</dbReference>
<dbReference type="InterPro" id="IPR012340">
    <property type="entry name" value="NA-bd_OB-fold"/>
</dbReference>
<dbReference type="PANTHER" id="PTHR33991">
    <property type="entry name" value="DNA REPAIR PROTEIN RECO"/>
    <property type="match status" value="1"/>
</dbReference>
<dbReference type="GO" id="GO:0006310">
    <property type="term" value="P:DNA recombination"/>
    <property type="evidence" value="ECO:0007669"/>
    <property type="project" value="UniProtKB-UniRule"/>
</dbReference>
<evidence type="ECO:0000256" key="2">
    <source>
        <dbReference type="ARBA" id="ARBA00023172"/>
    </source>
</evidence>
<dbReference type="RefSeq" id="WP_014681540.1">
    <property type="nucleotide sequence ID" value="NC_017770.1"/>
</dbReference>
<evidence type="ECO:0000256" key="3">
    <source>
        <dbReference type="ARBA" id="ARBA00023204"/>
    </source>
</evidence>
<keyword evidence="1 4" id="KW-0227">DNA damage</keyword>
<dbReference type="STRING" id="929556.Solca_3310"/>
<feature type="domain" description="DNA replication/recombination mediator RecO N-terminal" evidence="5">
    <location>
        <begin position="4"/>
        <end position="77"/>
    </location>
</feature>
<dbReference type="Proteomes" id="UP000007590">
    <property type="component" value="Chromosome"/>
</dbReference>
<evidence type="ECO:0000256" key="1">
    <source>
        <dbReference type="ARBA" id="ARBA00022763"/>
    </source>
</evidence>
<dbReference type="InterPro" id="IPR003717">
    <property type="entry name" value="RecO"/>
</dbReference>
<dbReference type="eggNOG" id="COG1381">
    <property type="taxonomic scope" value="Bacteria"/>
</dbReference>
<evidence type="ECO:0000256" key="4">
    <source>
        <dbReference type="HAMAP-Rule" id="MF_00201"/>
    </source>
</evidence>
<protein>
    <recommendedName>
        <fullName evidence="4">DNA repair protein RecO</fullName>
    </recommendedName>
    <alternativeName>
        <fullName evidence="4">Recombination protein O</fullName>
    </alternativeName>
</protein>
<evidence type="ECO:0000313" key="7">
    <source>
        <dbReference type="Proteomes" id="UP000007590"/>
    </source>
</evidence>
<dbReference type="PANTHER" id="PTHR33991:SF1">
    <property type="entry name" value="DNA REPAIR PROTEIN RECO"/>
    <property type="match status" value="1"/>
</dbReference>
<keyword evidence="2 4" id="KW-0233">DNA recombination</keyword>
<dbReference type="SUPFAM" id="SSF57863">
    <property type="entry name" value="ArfGap/RecO-like zinc finger"/>
    <property type="match status" value="1"/>
</dbReference>
<dbReference type="AlphaFoldDB" id="H8KWY8"/>
<proteinExistence type="inferred from homology"/>
<name>H8KWY8_SOLCM</name>
<keyword evidence="7" id="KW-1185">Reference proteome</keyword>
<keyword evidence="3 4" id="KW-0234">DNA repair</keyword>
<accession>H8KWY8</accession>
<dbReference type="SUPFAM" id="SSF50249">
    <property type="entry name" value="Nucleic acid-binding proteins"/>
    <property type="match status" value="1"/>
</dbReference>
<dbReference type="GO" id="GO:0043590">
    <property type="term" value="C:bacterial nucleoid"/>
    <property type="evidence" value="ECO:0007669"/>
    <property type="project" value="TreeGrafter"/>
</dbReference>
<dbReference type="Gene3D" id="2.40.50.140">
    <property type="entry name" value="Nucleic acid-binding proteins"/>
    <property type="match status" value="1"/>
</dbReference>
<dbReference type="OrthoDB" id="9789152at2"/>
<comment type="similarity">
    <text evidence="4">Belongs to the RecO family.</text>
</comment>
<reference evidence="6" key="1">
    <citation type="submission" date="2012-02" db="EMBL/GenBank/DDBJ databases">
        <title>The complete genome of Solitalea canadensis DSM 3403.</title>
        <authorList>
            <consortium name="US DOE Joint Genome Institute (JGI-PGF)"/>
            <person name="Lucas S."/>
            <person name="Copeland A."/>
            <person name="Lapidus A."/>
            <person name="Glavina del Rio T."/>
            <person name="Dalin E."/>
            <person name="Tice H."/>
            <person name="Bruce D."/>
            <person name="Goodwin L."/>
            <person name="Pitluck S."/>
            <person name="Peters L."/>
            <person name="Ovchinnikova G."/>
            <person name="Lu M."/>
            <person name="Kyrpides N."/>
            <person name="Mavromatis K."/>
            <person name="Ivanova N."/>
            <person name="Brettin T."/>
            <person name="Detter J.C."/>
            <person name="Han C."/>
            <person name="Larimer F."/>
            <person name="Land M."/>
            <person name="Hauser L."/>
            <person name="Markowitz V."/>
            <person name="Cheng J.-F."/>
            <person name="Hugenholtz P."/>
            <person name="Woyke T."/>
            <person name="Wu D."/>
            <person name="Spring S."/>
            <person name="Schroeder M."/>
            <person name="Kopitz M."/>
            <person name="Brambilla E."/>
            <person name="Klenk H.-P."/>
            <person name="Eisen J.A."/>
        </authorList>
    </citation>
    <scope>NUCLEOTIDE SEQUENCE</scope>
    <source>
        <strain evidence="6">DSM 3403</strain>
    </source>
</reference>
<comment type="function">
    <text evidence="4">Involved in DNA repair and RecF pathway recombination.</text>
</comment>
<dbReference type="Pfam" id="PF02565">
    <property type="entry name" value="RecO_C"/>
    <property type="match status" value="1"/>
</dbReference>
<dbReference type="EMBL" id="CP003349">
    <property type="protein sequence ID" value="AFD08317.1"/>
    <property type="molecule type" value="Genomic_DNA"/>
</dbReference>
<dbReference type="KEGG" id="scn:Solca_3310"/>
<gene>
    <name evidence="4" type="primary">recO</name>
    <name evidence="6" type="ordered locus">Solca_3310</name>
</gene>
<dbReference type="InterPro" id="IPR022572">
    <property type="entry name" value="DNA_rep/recomb_RecO_N"/>
</dbReference>
<dbReference type="HAMAP" id="MF_00201">
    <property type="entry name" value="RecO"/>
    <property type="match status" value="1"/>
</dbReference>
<evidence type="ECO:0000259" key="5">
    <source>
        <dbReference type="Pfam" id="PF11967"/>
    </source>
</evidence>
<dbReference type="NCBIfam" id="TIGR00613">
    <property type="entry name" value="reco"/>
    <property type="match status" value="1"/>
</dbReference>
<dbReference type="Pfam" id="PF11967">
    <property type="entry name" value="RecO_N"/>
    <property type="match status" value="1"/>
</dbReference>
<dbReference type="InterPro" id="IPR037278">
    <property type="entry name" value="ARFGAP/RecO"/>
</dbReference>
<sequence length="243" mass="27938">MGSLHKTKGVVLKVTNYAESSIVVQIFTEHFGLQSFIVNGVRKSKAKHPMSLFQPLNLVELIAYHKPTTGLQRISEIRNLPCYTSIPYDTVKSTILLFLNEVVYKSCKQETEEPQLFSFLYSALQFLDLHQGSVANFHLTFLIHFSKFLGFYPDNFIYNSQEYFDLRDGVFTPLRPTHSQTVVQPYSGYIAKLMSLNFESMEQLKISSAERKVLLHALIDYYELHIDSFGKVKSYEVLEEVLG</sequence>